<protein>
    <submittedName>
        <fullName evidence="2">Integrase family protein</fullName>
    </submittedName>
</protein>
<evidence type="ECO:0000313" key="2">
    <source>
        <dbReference type="EMBL" id="KFI45909.1"/>
    </source>
</evidence>
<dbReference type="AlphaFoldDB" id="A0A086ZHA9"/>
<comment type="caution">
    <text evidence="2">The sequence shown here is derived from an EMBL/GenBank/DDBJ whole genome shotgun (WGS) entry which is preliminary data.</text>
</comment>
<keyword evidence="3" id="KW-1185">Reference proteome</keyword>
<reference evidence="2 3" key="1">
    <citation type="submission" date="2014-03" db="EMBL/GenBank/DDBJ databases">
        <title>Genomics of Bifidobacteria.</title>
        <authorList>
            <person name="Ventura M."/>
            <person name="Milani C."/>
            <person name="Lugli G.A."/>
        </authorList>
    </citation>
    <scope>NUCLEOTIDE SEQUENCE [LARGE SCALE GENOMIC DNA]</scope>
    <source>
        <strain evidence="2 3">DSM 22767</strain>
    </source>
</reference>
<dbReference type="SUPFAM" id="SSF56349">
    <property type="entry name" value="DNA breaking-rejoining enzymes"/>
    <property type="match status" value="1"/>
</dbReference>
<proteinExistence type="predicted"/>
<gene>
    <name evidence="2" type="ORF">BBOH_0716</name>
</gene>
<feature type="region of interest" description="Disordered" evidence="1">
    <location>
        <begin position="52"/>
        <end position="76"/>
    </location>
</feature>
<evidence type="ECO:0000256" key="1">
    <source>
        <dbReference type="SAM" id="MobiDB-lite"/>
    </source>
</evidence>
<name>A0A086ZHA9_9BIFI</name>
<organism evidence="2 3">
    <name type="scientific">Bifidobacterium bohemicum DSM 22767</name>
    <dbReference type="NCBI Taxonomy" id="1437606"/>
    <lineage>
        <taxon>Bacteria</taxon>
        <taxon>Bacillati</taxon>
        <taxon>Actinomycetota</taxon>
        <taxon>Actinomycetes</taxon>
        <taxon>Bifidobacteriales</taxon>
        <taxon>Bifidobacteriaceae</taxon>
        <taxon>Bifidobacterium</taxon>
    </lineage>
</organism>
<dbReference type="GO" id="GO:0003677">
    <property type="term" value="F:DNA binding"/>
    <property type="evidence" value="ECO:0007669"/>
    <property type="project" value="InterPro"/>
</dbReference>
<sequence length="76" mass="8374">MAITAIWSFMPFGTRHIPAINWLKAGVPVNSAWAWLGHADLKMTTDTRQSSEWALTSSPTRVVDDQEVTTTSEKAG</sequence>
<dbReference type="Proteomes" id="UP000029096">
    <property type="component" value="Unassembled WGS sequence"/>
</dbReference>
<dbReference type="InterPro" id="IPR011010">
    <property type="entry name" value="DNA_brk_join_enz"/>
</dbReference>
<evidence type="ECO:0000313" key="3">
    <source>
        <dbReference type="Proteomes" id="UP000029096"/>
    </source>
</evidence>
<dbReference type="EMBL" id="JGYP01000002">
    <property type="protein sequence ID" value="KFI45909.1"/>
    <property type="molecule type" value="Genomic_DNA"/>
</dbReference>
<accession>A0A086ZHA9</accession>